<reference evidence="1 2" key="1">
    <citation type="journal article" date="2016" name="Nat. Commun.">
        <title>Thousands of microbial genomes shed light on interconnected biogeochemical processes in an aquifer system.</title>
        <authorList>
            <person name="Anantharaman K."/>
            <person name="Brown C.T."/>
            <person name="Hug L.A."/>
            <person name="Sharon I."/>
            <person name="Castelle C.J."/>
            <person name="Probst A.J."/>
            <person name="Thomas B.C."/>
            <person name="Singh A."/>
            <person name="Wilkins M.J."/>
            <person name="Karaoz U."/>
            <person name="Brodie E.L."/>
            <person name="Williams K.H."/>
            <person name="Hubbard S.S."/>
            <person name="Banfield J.F."/>
        </authorList>
    </citation>
    <scope>NUCLEOTIDE SEQUENCE [LARGE SCALE GENOMIC DNA]</scope>
</reference>
<comment type="caution">
    <text evidence="1">The sequence shown here is derived from an EMBL/GenBank/DDBJ whole genome shotgun (WGS) entry which is preliminary data.</text>
</comment>
<gene>
    <name evidence="1" type="ORF">A2773_02385</name>
</gene>
<accession>A0A1F5ZR95</accession>
<evidence type="ECO:0000313" key="2">
    <source>
        <dbReference type="Proteomes" id="UP000177383"/>
    </source>
</evidence>
<name>A0A1F5ZR95_9BACT</name>
<sequence>MAKYQDYYQKMVEDNQDLFDSFKIIHDNYLVNPDAWKDKFNNIGTEIMDIIKDYENRLCGKSEGSKYSVFSTGLSDKFWTLIRKNYPKIDFIGVK</sequence>
<dbReference type="STRING" id="1798375.A2773_02385"/>
<protein>
    <submittedName>
        <fullName evidence="1">Uncharacterized protein</fullName>
    </submittedName>
</protein>
<evidence type="ECO:0000313" key="1">
    <source>
        <dbReference type="EMBL" id="OGG14612.1"/>
    </source>
</evidence>
<proteinExistence type="predicted"/>
<dbReference type="EMBL" id="MFJE01000013">
    <property type="protein sequence ID" value="OGG14612.1"/>
    <property type="molecule type" value="Genomic_DNA"/>
</dbReference>
<organism evidence="1 2">
    <name type="scientific">Candidatus Gottesmanbacteria bacterium RIFCSPHIGHO2_01_FULL_39_10</name>
    <dbReference type="NCBI Taxonomy" id="1798375"/>
    <lineage>
        <taxon>Bacteria</taxon>
        <taxon>Candidatus Gottesmaniibacteriota</taxon>
    </lineage>
</organism>
<dbReference type="AlphaFoldDB" id="A0A1F5ZR95"/>
<dbReference type="Proteomes" id="UP000177383">
    <property type="component" value="Unassembled WGS sequence"/>
</dbReference>